<dbReference type="GO" id="GO:0016020">
    <property type="term" value="C:membrane"/>
    <property type="evidence" value="ECO:0007669"/>
    <property type="project" value="UniProtKB-SubCell"/>
</dbReference>
<feature type="transmembrane region" description="Helical" evidence="7">
    <location>
        <begin position="226"/>
        <end position="245"/>
    </location>
</feature>
<dbReference type="GO" id="GO:0003954">
    <property type="term" value="F:NADH dehydrogenase activity"/>
    <property type="evidence" value="ECO:0007669"/>
    <property type="project" value="TreeGrafter"/>
</dbReference>
<dbReference type="GO" id="GO:0012505">
    <property type="term" value="C:endomembrane system"/>
    <property type="evidence" value="ECO:0007669"/>
    <property type="project" value="UniProtKB-SubCell"/>
</dbReference>
<name>A0A212PZR7_9CHLR</name>
<feature type="transmembrane region" description="Helical" evidence="7">
    <location>
        <begin position="78"/>
        <end position="105"/>
    </location>
</feature>
<evidence type="ECO:0000313" key="10">
    <source>
        <dbReference type="Proteomes" id="UP000197025"/>
    </source>
</evidence>
<dbReference type="InterPro" id="IPR010227">
    <property type="entry name" value="NADH_Q_OxRdtase_chainM/4"/>
</dbReference>
<comment type="similarity">
    <text evidence="2">Belongs to the complex I subunit 4 family.</text>
</comment>
<keyword evidence="10" id="KW-1185">Reference proteome</keyword>
<feature type="transmembrane region" description="Helical" evidence="7">
    <location>
        <begin position="38"/>
        <end position="58"/>
    </location>
</feature>
<protein>
    <submittedName>
        <fullName evidence="9">NADH dehydrogenase subunit M</fullName>
    </submittedName>
</protein>
<feature type="transmembrane region" description="Helical" evidence="7">
    <location>
        <begin position="350"/>
        <end position="368"/>
    </location>
</feature>
<evidence type="ECO:0000256" key="5">
    <source>
        <dbReference type="ARBA" id="ARBA00023136"/>
    </source>
</evidence>
<dbReference type="InterPro" id="IPR003918">
    <property type="entry name" value="NADH_UbQ_OxRdtase"/>
</dbReference>
<dbReference type="InParanoid" id="A0A212PZR7"/>
<dbReference type="Pfam" id="PF00361">
    <property type="entry name" value="Proton_antipo_M"/>
    <property type="match status" value="1"/>
</dbReference>
<dbReference type="PANTHER" id="PTHR43507">
    <property type="entry name" value="NADH-UBIQUINONE OXIDOREDUCTASE CHAIN 4"/>
    <property type="match status" value="1"/>
</dbReference>
<dbReference type="Proteomes" id="UP000197025">
    <property type="component" value="Unassembled WGS sequence"/>
</dbReference>
<accession>A0A212PZR7</accession>
<dbReference type="GO" id="GO:0042773">
    <property type="term" value="P:ATP synthesis coupled electron transport"/>
    <property type="evidence" value="ECO:0007669"/>
    <property type="project" value="InterPro"/>
</dbReference>
<dbReference type="OrthoDB" id="9807568at2"/>
<feature type="transmembrane region" description="Helical" evidence="7">
    <location>
        <begin position="472"/>
        <end position="492"/>
    </location>
</feature>
<evidence type="ECO:0000256" key="7">
    <source>
        <dbReference type="SAM" id="Phobius"/>
    </source>
</evidence>
<dbReference type="GO" id="GO:0048039">
    <property type="term" value="F:ubiquinone binding"/>
    <property type="evidence" value="ECO:0007669"/>
    <property type="project" value="TreeGrafter"/>
</dbReference>
<dbReference type="GO" id="GO:0015990">
    <property type="term" value="P:electron transport coupled proton transport"/>
    <property type="evidence" value="ECO:0007669"/>
    <property type="project" value="TreeGrafter"/>
</dbReference>
<evidence type="ECO:0000313" key="9">
    <source>
        <dbReference type="EMBL" id="SNB52585.1"/>
    </source>
</evidence>
<dbReference type="InterPro" id="IPR001750">
    <property type="entry name" value="ND/Mrp_TM"/>
</dbReference>
<dbReference type="NCBIfam" id="TIGR01972">
    <property type="entry name" value="NDH_I_M"/>
    <property type="match status" value="1"/>
</dbReference>
<proteinExistence type="inferred from homology"/>
<comment type="subcellular location">
    <subcellularLocation>
        <location evidence="1">Endomembrane system</location>
        <topology evidence="1">Multi-pass membrane protein</topology>
    </subcellularLocation>
    <subcellularLocation>
        <location evidence="6">Membrane</location>
        <topology evidence="6">Multi-pass membrane protein</topology>
    </subcellularLocation>
</comment>
<feature type="transmembrane region" description="Helical" evidence="7">
    <location>
        <begin position="6"/>
        <end position="26"/>
    </location>
</feature>
<organism evidence="9 10">
    <name type="scientific">Thermoflexus hugenholtzii JAD2</name>
    <dbReference type="NCBI Taxonomy" id="877466"/>
    <lineage>
        <taxon>Bacteria</taxon>
        <taxon>Bacillati</taxon>
        <taxon>Chloroflexota</taxon>
        <taxon>Thermoflexia</taxon>
        <taxon>Thermoflexales</taxon>
        <taxon>Thermoflexaceae</taxon>
        <taxon>Thermoflexus</taxon>
    </lineage>
</organism>
<dbReference type="GO" id="GO:0008137">
    <property type="term" value="F:NADH dehydrogenase (ubiquinone) activity"/>
    <property type="evidence" value="ECO:0007669"/>
    <property type="project" value="InterPro"/>
</dbReference>
<dbReference type="EMBL" id="FYEK01000003">
    <property type="protein sequence ID" value="SNB52585.1"/>
    <property type="molecule type" value="Genomic_DNA"/>
</dbReference>
<feature type="transmembrane region" description="Helical" evidence="7">
    <location>
        <begin position="389"/>
        <end position="422"/>
    </location>
</feature>
<dbReference type="AlphaFoldDB" id="A0A212PZR7"/>
<evidence type="ECO:0000256" key="4">
    <source>
        <dbReference type="ARBA" id="ARBA00022989"/>
    </source>
</evidence>
<keyword evidence="3 6" id="KW-0812">Transmembrane</keyword>
<feature type="transmembrane region" description="Helical" evidence="7">
    <location>
        <begin position="117"/>
        <end position="134"/>
    </location>
</feature>
<feature type="transmembrane region" description="Helical" evidence="7">
    <location>
        <begin position="289"/>
        <end position="311"/>
    </location>
</feature>
<keyword evidence="4 7" id="KW-1133">Transmembrane helix</keyword>
<evidence type="ECO:0000256" key="1">
    <source>
        <dbReference type="ARBA" id="ARBA00004127"/>
    </source>
</evidence>
<feature type="transmembrane region" description="Helical" evidence="7">
    <location>
        <begin position="318"/>
        <end position="338"/>
    </location>
</feature>
<reference evidence="10" key="1">
    <citation type="submission" date="2017-06" db="EMBL/GenBank/DDBJ databases">
        <authorList>
            <person name="Varghese N."/>
            <person name="Submissions S."/>
        </authorList>
    </citation>
    <scope>NUCLEOTIDE SEQUENCE [LARGE SCALE GENOMIC DNA]</scope>
    <source>
        <strain evidence="10">JAD2</strain>
    </source>
</reference>
<evidence type="ECO:0000256" key="2">
    <source>
        <dbReference type="ARBA" id="ARBA00009025"/>
    </source>
</evidence>
<dbReference type="RefSeq" id="WP_088570115.1">
    <property type="nucleotide sequence ID" value="NZ_FYEK01000003.1"/>
</dbReference>
<gene>
    <name evidence="9" type="ORF">SAMN02746019_00023470</name>
</gene>
<dbReference type="PRINTS" id="PR01437">
    <property type="entry name" value="NUOXDRDTASE4"/>
</dbReference>
<evidence type="ECO:0000259" key="8">
    <source>
        <dbReference type="Pfam" id="PF00361"/>
    </source>
</evidence>
<feature type="domain" description="NADH:quinone oxidoreductase/Mrp antiporter transmembrane" evidence="8">
    <location>
        <begin position="134"/>
        <end position="424"/>
    </location>
</feature>
<feature type="transmembrane region" description="Helical" evidence="7">
    <location>
        <begin position="140"/>
        <end position="158"/>
    </location>
</feature>
<dbReference type="PANTHER" id="PTHR43507:SF4">
    <property type="entry name" value="PROTON-TRANSLOCATING NADH-QUINONE OXIDOREDUCTASE, CHAIN M"/>
    <property type="match status" value="1"/>
</dbReference>
<sequence>MTIPAVTLPILSFIVFTPLVGALLLLLIPRHQKEAARVFAATVSGFTLLLALWAFVAYDRSAGGYQFVERISWLPQLGIHYYVGVDGVSLPLVLLSALVLFTGVLVSWNIEDRPHELFAFMLLLASGIMGVFVARNLVLLFFFYEIAIFPKYFLIAIWGSTRKEYAAMKLVLYTLVGSIIALVGALALYFVSPVRTFDMDVLRELAARGAFARPVEVFGQTVRFDYLWFLPVFLGFAVTAGLWPFHNWVPDGHSAAPTAGSMFLAGVVMKVGAYSALRVGIELLPGGAVYWLPVVVFLAVVAALYSAAISLVQEDLKYVIAFSSIGHMAFVTIGFAAMNVTGLTGAVLQMFSHGVMAAILFAVVGMVYDRAHTRYLAHLGGFARAMPMATLGFVLGGLVAMGMPGFSGFIAEFQVFAGIWAARDTAWWYPWVAILAAPSIALSAAYILRALQATFFGELNRERYPHVGDVTVLDKVAIVTLAVWFVLIGVFPRVMTDLIQMGVEPIAALLHGAMLASLR</sequence>
<feature type="transmembrane region" description="Helical" evidence="7">
    <location>
        <begin position="170"/>
        <end position="191"/>
    </location>
</feature>
<feature type="transmembrane region" description="Helical" evidence="7">
    <location>
        <begin position="257"/>
        <end position="277"/>
    </location>
</feature>
<evidence type="ECO:0000256" key="6">
    <source>
        <dbReference type="RuleBase" id="RU000320"/>
    </source>
</evidence>
<keyword evidence="5 7" id="KW-0472">Membrane</keyword>
<evidence type="ECO:0000256" key="3">
    <source>
        <dbReference type="ARBA" id="ARBA00022692"/>
    </source>
</evidence>
<feature type="transmembrane region" description="Helical" evidence="7">
    <location>
        <begin position="428"/>
        <end position="451"/>
    </location>
</feature>